<name>A0A8J6QKM4_9GAMM</name>
<evidence type="ECO:0000256" key="1">
    <source>
        <dbReference type="SAM" id="Phobius"/>
    </source>
</evidence>
<evidence type="ECO:0000313" key="2">
    <source>
        <dbReference type="EMBL" id="MBD1389802.1"/>
    </source>
</evidence>
<dbReference type="EMBL" id="JACXAF010000012">
    <property type="protein sequence ID" value="MBD1389802.1"/>
    <property type="molecule type" value="Genomic_DNA"/>
</dbReference>
<proteinExistence type="predicted"/>
<evidence type="ECO:0000313" key="3">
    <source>
        <dbReference type="Proteomes" id="UP000638014"/>
    </source>
</evidence>
<dbReference type="InterPro" id="IPR012902">
    <property type="entry name" value="N_methyl_site"/>
</dbReference>
<dbReference type="AlphaFoldDB" id="A0A8J6QKM4"/>
<reference evidence="2" key="1">
    <citation type="submission" date="2020-09" db="EMBL/GenBank/DDBJ databases">
        <title>A novel bacterium of genus Neiella, isolated from South China Sea.</title>
        <authorList>
            <person name="Huang H."/>
            <person name="Mo K."/>
            <person name="Hu Y."/>
        </authorList>
    </citation>
    <scope>NUCLEOTIDE SEQUENCE</scope>
    <source>
        <strain evidence="2">HB171785</strain>
    </source>
</reference>
<keyword evidence="1" id="KW-1133">Transmembrane helix</keyword>
<dbReference type="NCBIfam" id="TIGR02532">
    <property type="entry name" value="IV_pilin_GFxxxE"/>
    <property type="match status" value="1"/>
</dbReference>
<organism evidence="2 3">
    <name type="scientific">Neiella litorisoli</name>
    <dbReference type="NCBI Taxonomy" id="2771431"/>
    <lineage>
        <taxon>Bacteria</taxon>
        <taxon>Pseudomonadati</taxon>
        <taxon>Pseudomonadota</taxon>
        <taxon>Gammaproteobacteria</taxon>
        <taxon>Alteromonadales</taxon>
        <taxon>Echinimonadaceae</taxon>
        <taxon>Neiella</taxon>
    </lineage>
</organism>
<sequence length="151" mass="17995">MKYSMRNHNAFVSRGFSLIEAMVALVVLSLVFTAIWNWMGVAANSTQRIEQTLAMPELFEQFIAHMELENLQTTREGEFDIGDYRLVWQATEARRSDQEYYRRQPFWLVVLFDVNVEVSQADRVVARFDTQIVRYWEDPNFFDPMEMFNKF</sequence>
<accession>A0A8J6QKM4</accession>
<dbReference type="RefSeq" id="WP_191144901.1">
    <property type="nucleotide sequence ID" value="NZ_JACXAF010000012.1"/>
</dbReference>
<dbReference type="Proteomes" id="UP000638014">
    <property type="component" value="Unassembled WGS sequence"/>
</dbReference>
<gene>
    <name evidence="2" type="ORF">IC617_10220</name>
</gene>
<keyword evidence="1" id="KW-0812">Transmembrane</keyword>
<protein>
    <submittedName>
        <fullName evidence="2">Prepilin-type N-terminal cleavage/methylation domain-containing protein</fullName>
    </submittedName>
</protein>
<dbReference type="PROSITE" id="PS00409">
    <property type="entry name" value="PROKAR_NTER_METHYL"/>
    <property type="match status" value="1"/>
</dbReference>
<dbReference type="Pfam" id="PF07963">
    <property type="entry name" value="N_methyl"/>
    <property type="match status" value="1"/>
</dbReference>
<keyword evidence="3" id="KW-1185">Reference proteome</keyword>
<feature type="transmembrane region" description="Helical" evidence="1">
    <location>
        <begin position="21"/>
        <end position="39"/>
    </location>
</feature>
<keyword evidence="1" id="KW-0472">Membrane</keyword>
<comment type="caution">
    <text evidence="2">The sequence shown here is derived from an EMBL/GenBank/DDBJ whole genome shotgun (WGS) entry which is preliminary data.</text>
</comment>